<evidence type="ECO:0000313" key="1">
    <source>
        <dbReference type="EMBL" id="KAL3583773.1"/>
    </source>
</evidence>
<protein>
    <submittedName>
        <fullName evidence="1">Uncharacterized protein</fullName>
    </submittedName>
</protein>
<reference evidence="1 2" key="1">
    <citation type="journal article" date="2024" name="Plant Biotechnol. J.">
        <title>Genome and CRISPR/Cas9 system of a widespread forest tree (Populus alba) in the world.</title>
        <authorList>
            <person name="Liu Y.J."/>
            <person name="Jiang P.F."/>
            <person name="Han X.M."/>
            <person name="Li X.Y."/>
            <person name="Wang H.M."/>
            <person name="Wang Y.J."/>
            <person name="Wang X.X."/>
            <person name="Zeng Q.Y."/>
        </authorList>
    </citation>
    <scope>NUCLEOTIDE SEQUENCE [LARGE SCALE GENOMIC DNA]</scope>
    <source>
        <strain evidence="2">cv. PAL-ZL1</strain>
    </source>
</reference>
<keyword evidence="2" id="KW-1185">Reference proteome</keyword>
<dbReference type="Proteomes" id="UP000309997">
    <property type="component" value="Unassembled WGS sequence"/>
</dbReference>
<dbReference type="EMBL" id="RCHU02000007">
    <property type="protein sequence ID" value="KAL3583773.1"/>
    <property type="molecule type" value="Genomic_DNA"/>
</dbReference>
<name>A0ACC4C1J0_POPAL</name>
<evidence type="ECO:0000313" key="2">
    <source>
        <dbReference type="Proteomes" id="UP000309997"/>
    </source>
</evidence>
<sequence length="134" mass="15325">MKLGENRQLWWLIDYPGREFKVSAAYSSDLKTAFETAEEIAMVVEKVLINFTSAVHLHWRELLRSIQESELSWSLMGVSSENCTNELAPMEVWRKGIEHVYQHLPHIIKTWGDVSHLNETGYLKSGFGGDETSG</sequence>
<organism evidence="1 2">
    <name type="scientific">Populus alba</name>
    <name type="common">White poplar</name>
    <dbReference type="NCBI Taxonomy" id="43335"/>
    <lineage>
        <taxon>Eukaryota</taxon>
        <taxon>Viridiplantae</taxon>
        <taxon>Streptophyta</taxon>
        <taxon>Embryophyta</taxon>
        <taxon>Tracheophyta</taxon>
        <taxon>Spermatophyta</taxon>
        <taxon>Magnoliopsida</taxon>
        <taxon>eudicotyledons</taxon>
        <taxon>Gunneridae</taxon>
        <taxon>Pentapetalae</taxon>
        <taxon>rosids</taxon>
        <taxon>fabids</taxon>
        <taxon>Malpighiales</taxon>
        <taxon>Salicaceae</taxon>
        <taxon>Saliceae</taxon>
        <taxon>Populus</taxon>
    </lineage>
</organism>
<proteinExistence type="predicted"/>
<accession>A0ACC4C1J0</accession>
<comment type="caution">
    <text evidence="1">The sequence shown here is derived from an EMBL/GenBank/DDBJ whole genome shotgun (WGS) entry which is preliminary data.</text>
</comment>
<gene>
    <name evidence="1" type="ORF">D5086_014834</name>
</gene>